<organism evidence="1 2">
    <name type="scientific">Candidatus Thiodubiliella endoseptemdiera</name>
    <dbReference type="NCBI Taxonomy" id="2738886"/>
    <lineage>
        <taxon>Bacteria</taxon>
        <taxon>Pseudomonadati</taxon>
        <taxon>Pseudomonadota</taxon>
        <taxon>Gammaproteobacteria</taxon>
        <taxon>Candidatus Pseudothioglobaceae</taxon>
        <taxon>Candidatus Thiodubiliella</taxon>
    </lineage>
</organism>
<dbReference type="Proteomes" id="UP000568751">
    <property type="component" value="Unassembled WGS sequence"/>
</dbReference>
<reference evidence="1 2" key="1">
    <citation type="submission" date="2020-05" db="EMBL/GenBank/DDBJ databases">
        <title>Horizontal transmission and recombination maintain forever young bacterial symbiont genomes.</title>
        <authorList>
            <person name="Russell S.L."/>
            <person name="Pepper-Tunick E."/>
            <person name="Svedberg J."/>
            <person name="Byrne A."/>
            <person name="Ruelas Castillo J."/>
            <person name="Vollmers C."/>
            <person name="Beinart R.A."/>
            <person name="Corbett-Detig R."/>
        </authorList>
    </citation>
    <scope>NUCLEOTIDE SEQUENCE [LARGE SCALE GENOMIC DNA]</scope>
    <source>
        <strain evidence="1">455</strain>
    </source>
</reference>
<protein>
    <submittedName>
        <fullName evidence="1">Uncharacterized protein</fullName>
    </submittedName>
</protein>
<proteinExistence type="predicted"/>
<comment type="caution">
    <text evidence="1">The sequence shown here is derived from an EMBL/GenBank/DDBJ whole genome shotgun (WGS) entry which is preliminary data.</text>
</comment>
<dbReference type="EMBL" id="JACCHT010000001">
    <property type="protein sequence ID" value="NYT27377.1"/>
    <property type="molecule type" value="Genomic_DNA"/>
</dbReference>
<sequence length="69" mass="7833">MQQGLLQRGGNDSIYLTGTFNNYEQTLDGNTYTFKRTVNINGTEYQKKSPSQPLMATGFILQMVLLRLI</sequence>
<evidence type="ECO:0000313" key="2">
    <source>
        <dbReference type="Proteomes" id="UP000568751"/>
    </source>
</evidence>
<name>A0A853F1S5_9GAMM</name>
<accession>A0A853F1S5</accession>
<dbReference type="AlphaFoldDB" id="A0A853F1S5"/>
<gene>
    <name evidence="1" type="ORF">H0A76_05470</name>
</gene>
<evidence type="ECO:0000313" key="1">
    <source>
        <dbReference type="EMBL" id="NYT27377.1"/>
    </source>
</evidence>